<dbReference type="Pfam" id="PF00153">
    <property type="entry name" value="Mito_carr"/>
    <property type="match status" value="2"/>
</dbReference>
<evidence type="ECO:0000256" key="7">
    <source>
        <dbReference type="ARBA" id="ARBA00023136"/>
    </source>
</evidence>
<comment type="subcellular location">
    <subcellularLocation>
        <location evidence="2">Cytoplasm</location>
        <location evidence="2">Cytoskeleton</location>
    </subcellularLocation>
    <subcellularLocation>
        <location evidence="1">Membrane</location>
        <topology evidence="1">Multi-pass membrane protein</topology>
    </subcellularLocation>
</comment>
<evidence type="ECO:0000256" key="5">
    <source>
        <dbReference type="ARBA" id="ARBA00022490"/>
    </source>
</evidence>
<dbReference type="InterPro" id="IPR001478">
    <property type="entry name" value="PDZ"/>
</dbReference>
<dbReference type="Proteomes" id="UP000078540">
    <property type="component" value="Unassembled WGS sequence"/>
</dbReference>
<dbReference type="AlphaFoldDB" id="A0A195BRW9"/>
<evidence type="ECO:0000256" key="10">
    <source>
        <dbReference type="SAM" id="MobiDB-lite"/>
    </source>
</evidence>
<evidence type="ECO:0000256" key="1">
    <source>
        <dbReference type="ARBA" id="ARBA00004141"/>
    </source>
</evidence>
<dbReference type="SUPFAM" id="SSF50729">
    <property type="entry name" value="PH domain-like"/>
    <property type="match status" value="1"/>
</dbReference>
<comment type="similarity">
    <text evidence="3">Belongs to the mitochondrial carrier (TC 2.A.29) family.</text>
</comment>
<dbReference type="STRING" id="520822.A0A195BRW9"/>
<evidence type="ECO:0000313" key="13">
    <source>
        <dbReference type="Proteomes" id="UP000078540"/>
    </source>
</evidence>
<dbReference type="Gene3D" id="2.30.42.10">
    <property type="match status" value="1"/>
</dbReference>
<name>A0A195BRW9_9HYME</name>
<dbReference type="SMART" id="SM00228">
    <property type="entry name" value="PDZ"/>
    <property type="match status" value="1"/>
</dbReference>
<dbReference type="PROSITE" id="PS50106">
    <property type="entry name" value="PDZ"/>
    <property type="match status" value="1"/>
</dbReference>
<feature type="domain" description="PDZ" evidence="11">
    <location>
        <begin position="290"/>
        <end position="373"/>
    </location>
</feature>
<dbReference type="InterPro" id="IPR018108">
    <property type="entry name" value="MCP_transmembrane"/>
</dbReference>
<evidence type="ECO:0000256" key="8">
    <source>
        <dbReference type="ARBA" id="ARBA00023212"/>
    </source>
</evidence>
<dbReference type="PANTHER" id="PTHR10554:SF1">
    <property type="entry name" value="FI16515P1"/>
    <property type="match status" value="1"/>
</dbReference>
<feature type="region of interest" description="Disordered" evidence="10">
    <location>
        <begin position="394"/>
        <end position="421"/>
    </location>
</feature>
<dbReference type="InterPro" id="IPR011993">
    <property type="entry name" value="PH-like_dom_sf"/>
</dbReference>
<feature type="repeat" description="Solcar" evidence="9">
    <location>
        <begin position="106"/>
        <end position="191"/>
    </location>
</feature>
<keyword evidence="8" id="KW-0206">Cytoskeleton</keyword>
<feature type="repeat" description="Solcar" evidence="9">
    <location>
        <begin position="19"/>
        <end position="99"/>
    </location>
</feature>
<evidence type="ECO:0000256" key="3">
    <source>
        <dbReference type="ARBA" id="ARBA00006375"/>
    </source>
</evidence>
<dbReference type="Gene3D" id="2.30.29.30">
    <property type="entry name" value="Pleckstrin-homology domain (PH domain)/Phosphotyrosine-binding domain (PTB)"/>
    <property type="match status" value="1"/>
</dbReference>
<proteinExistence type="inferred from homology"/>
<sequence>MSNVTSEKIPLHSVLRLNDSDVKEFFCGWGAAVINVSVTYPINKITFRQILEGVPVDAAVGQISQEGIRLLYRGILPPLCQKTLSLSLMFSVYEGCKRRLCLLTENDVLSKILAANVAGMVEALLMPFERVQTLLQDWRYHEKFKNTSHAFRYLLSNHGVTECYRGIVPIIYRNGLSNLMFFMLRDQSKILLGEKESLLTNFVSGALIGGFTSTVFYPMNVIKIHMQSKIGGDYERFLAVRTGMVTVSDGKSKPVPMRLHLSMEVLKLQREDLEQAANHNKPPLDAKERMVQITRQKVGGLGLSIKGGAEHKLPVLISRIYKGQAADQCGQLFVGDAIIKVNGEYITACNHDDAVNILRNAGDIVVLTVKHYRAAKPFLQKNEKEEKLDNVANGTAEDGWISPNRQGGSPRCSHSRQSSNASSSSMQYKRWVDIITVPLMMAYVTRYIFGTDKLRRNAFEVRGLNGARTGVIHCDDSAILSQWLKYITDNITGLTHLQMKLYNRNFGIGERIEYMGWVNEAVSNSNQPWQSYRPRFLALKGPDLLLFETPPCNIGDWSRCALTFKVYQTMFRVMRESENVDERQHCFLAQSPGKPPRYLSVETRQELLRVEAAWHTAICSAVTHLKSKTFPVTFNSRSAGLTLEWTQGFTLSYEGIGEIVWRYKFSQLRGSSDDGKSRLKLHFQEPDSITIETKELECSQLQNLLFCMHAFLTAKVAAVDPTFLTSTTP</sequence>
<gene>
    <name evidence="12" type="ORF">ALC53_02072</name>
</gene>
<evidence type="ECO:0000256" key="2">
    <source>
        <dbReference type="ARBA" id="ARBA00004245"/>
    </source>
</evidence>
<protein>
    <submittedName>
        <fullName evidence="12">Gamma-1-syntrophin</fullName>
    </submittedName>
</protein>
<keyword evidence="5" id="KW-0963">Cytoplasm</keyword>
<dbReference type="Pfam" id="PF23012">
    <property type="entry name" value="Syntrophin_4th"/>
    <property type="match status" value="1"/>
</dbReference>
<dbReference type="Gene3D" id="1.50.40.10">
    <property type="entry name" value="Mitochondrial carrier domain"/>
    <property type="match status" value="1"/>
</dbReference>
<dbReference type="GO" id="GO:0005856">
    <property type="term" value="C:cytoskeleton"/>
    <property type="evidence" value="ECO:0007669"/>
    <property type="project" value="UniProtKB-SubCell"/>
</dbReference>
<dbReference type="CDD" id="cd06801">
    <property type="entry name" value="PDZ_syntrophin-like"/>
    <property type="match status" value="1"/>
</dbReference>
<evidence type="ECO:0000313" key="12">
    <source>
        <dbReference type="EMBL" id="KYM89760.1"/>
    </source>
</evidence>
<dbReference type="GO" id="GO:0005198">
    <property type="term" value="F:structural molecule activity"/>
    <property type="evidence" value="ECO:0007669"/>
    <property type="project" value="InterPro"/>
</dbReference>
<dbReference type="InterPro" id="IPR023395">
    <property type="entry name" value="MCP_dom_sf"/>
</dbReference>
<dbReference type="FunFam" id="2.30.42.10:FF:000193">
    <property type="entry name" value="Syntrophin gamma 1"/>
    <property type="match status" value="1"/>
</dbReference>
<accession>A0A195BRW9</accession>
<dbReference type="SUPFAM" id="SSF50156">
    <property type="entry name" value="PDZ domain-like"/>
    <property type="match status" value="1"/>
</dbReference>
<organism evidence="12 13">
    <name type="scientific">Atta colombica</name>
    <dbReference type="NCBI Taxonomy" id="520822"/>
    <lineage>
        <taxon>Eukaryota</taxon>
        <taxon>Metazoa</taxon>
        <taxon>Ecdysozoa</taxon>
        <taxon>Arthropoda</taxon>
        <taxon>Hexapoda</taxon>
        <taxon>Insecta</taxon>
        <taxon>Pterygota</taxon>
        <taxon>Neoptera</taxon>
        <taxon>Endopterygota</taxon>
        <taxon>Hymenoptera</taxon>
        <taxon>Apocrita</taxon>
        <taxon>Aculeata</taxon>
        <taxon>Formicoidea</taxon>
        <taxon>Formicidae</taxon>
        <taxon>Myrmicinae</taxon>
        <taxon>Atta</taxon>
    </lineage>
</organism>
<dbReference type="Pfam" id="PF00595">
    <property type="entry name" value="PDZ"/>
    <property type="match status" value="1"/>
</dbReference>
<evidence type="ECO:0000259" key="11">
    <source>
        <dbReference type="PROSITE" id="PS50106"/>
    </source>
</evidence>
<comment type="similarity">
    <text evidence="4">Belongs to the syntrophin family.</text>
</comment>
<reference evidence="12 13" key="1">
    <citation type="submission" date="2015-09" db="EMBL/GenBank/DDBJ databases">
        <title>Atta colombica WGS genome.</title>
        <authorList>
            <person name="Nygaard S."/>
            <person name="Hu H."/>
            <person name="Boomsma J."/>
            <person name="Zhang G."/>
        </authorList>
    </citation>
    <scope>NUCLEOTIDE SEQUENCE [LARGE SCALE GENOMIC DNA]</scope>
    <source>
        <strain evidence="12">Treedump-2</strain>
        <tissue evidence="12">Whole body</tissue>
    </source>
</reference>
<dbReference type="EMBL" id="KQ976417">
    <property type="protein sequence ID" value="KYM89760.1"/>
    <property type="molecule type" value="Genomic_DNA"/>
</dbReference>
<dbReference type="SUPFAM" id="SSF103506">
    <property type="entry name" value="Mitochondrial carrier"/>
    <property type="match status" value="1"/>
</dbReference>
<evidence type="ECO:0000256" key="6">
    <source>
        <dbReference type="ARBA" id="ARBA00022692"/>
    </source>
</evidence>
<evidence type="ECO:0000256" key="9">
    <source>
        <dbReference type="PROSITE-ProRule" id="PRU00282"/>
    </source>
</evidence>
<dbReference type="GO" id="GO:0016010">
    <property type="term" value="C:dystrophin-associated glycoprotein complex"/>
    <property type="evidence" value="ECO:0007669"/>
    <property type="project" value="TreeGrafter"/>
</dbReference>
<dbReference type="InterPro" id="IPR036034">
    <property type="entry name" value="PDZ_sf"/>
</dbReference>
<dbReference type="InterPro" id="IPR055108">
    <property type="entry name" value="Syntrophin_4th"/>
</dbReference>
<dbReference type="PROSITE" id="PS50920">
    <property type="entry name" value="SOLCAR"/>
    <property type="match status" value="2"/>
</dbReference>
<dbReference type="PANTHER" id="PTHR10554">
    <property type="entry name" value="SYNTROPHIN"/>
    <property type="match status" value="1"/>
</dbReference>
<evidence type="ECO:0000256" key="4">
    <source>
        <dbReference type="ARBA" id="ARBA00010798"/>
    </source>
</evidence>
<dbReference type="InterPro" id="IPR015482">
    <property type="entry name" value="Syntrophin"/>
</dbReference>
<keyword evidence="6 9" id="KW-0812">Transmembrane</keyword>
<keyword evidence="7 9" id="KW-0472">Membrane</keyword>
<keyword evidence="13" id="KW-1185">Reference proteome</keyword>